<dbReference type="OrthoDB" id="288590at2759"/>
<feature type="compositionally biased region" description="Polar residues" evidence="1">
    <location>
        <begin position="318"/>
        <end position="337"/>
    </location>
</feature>
<feature type="region of interest" description="Disordered" evidence="1">
    <location>
        <begin position="448"/>
        <end position="561"/>
    </location>
</feature>
<dbReference type="InterPro" id="IPR011333">
    <property type="entry name" value="SKP1/BTB/POZ_sf"/>
</dbReference>
<dbReference type="AlphaFoldDB" id="A0A9P6BAM0"/>
<feature type="compositionally biased region" description="Polar residues" evidence="1">
    <location>
        <begin position="162"/>
        <end position="172"/>
    </location>
</feature>
<keyword evidence="4" id="KW-1185">Reference proteome</keyword>
<evidence type="ECO:0000313" key="3">
    <source>
        <dbReference type="EMBL" id="KAF9520332.1"/>
    </source>
</evidence>
<evidence type="ECO:0000259" key="2">
    <source>
        <dbReference type="PROSITE" id="PS50097"/>
    </source>
</evidence>
<reference evidence="3" key="1">
    <citation type="journal article" date="2020" name="Nat. Commun.">
        <title>Large-scale genome sequencing of mycorrhizal fungi provides insights into the early evolution of symbiotic traits.</title>
        <authorList>
            <person name="Miyauchi S."/>
            <person name="Kiss E."/>
            <person name="Kuo A."/>
            <person name="Drula E."/>
            <person name="Kohler A."/>
            <person name="Sanchez-Garcia M."/>
            <person name="Morin E."/>
            <person name="Andreopoulos B."/>
            <person name="Barry K.W."/>
            <person name="Bonito G."/>
            <person name="Buee M."/>
            <person name="Carver A."/>
            <person name="Chen C."/>
            <person name="Cichocki N."/>
            <person name="Clum A."/>
            <person name="Culley D."/>
            <person name="Crous P.W."/>
            <person name="Fauchery L."/>
            <person name="Girlanda M."/>
            <person name="Hayes R.D."/>
            <person name="Keri Z."/>
            <person name="LaButti K."/>
            <person name="Lipzen A."/>
            <person name="Lombard V."/>
            <person name="Magnuson J."/>
            <person name="Maillard F."/>
            <person name="Murat C."/>
            <person name="Nolan M."/>
            <person name="Ohm R.A."/>
            <person name="Pangilinan J."/>
            <person name="Pereira M.F."/>
            <person name="Perotto S."/>
            <person name="Peter M."/>
            <person name="Pfister S."/>
            <person name="Riley R."/>
            <person name="Sitrit Y."/>
            <person name="Stielow J.B."/>
            <person name="Szollosi G."/>
            <person name="Zifcakova L."/>
            <person name="Stursova M."/>
            <person name="Spatafora J.W."/>
            <person name="Tedersoo L."/>
            <person name="Vaario L.M."/>
            <person name="Yamada A."/>
            <person name="Yan M."/>
            <person name="Wang P."/>
            <person name="Xu J."/>
            <person name="Bruns T."/>
            <person name="Baldrian P."/>
            <person name="Vilgalys R."/>
            <person name="Dunand C."/>
            <person name="Henrissat B."/>
            <person name="Grigoriev I.V."/>
            <person name="Hibbett D."/>
            <person name="Nagy L.G."/>
            <person name="Martin F.M."/>
        </authorList>
    </citation>
    <scope>NUCLEOTIDE SEQUENCE</scope>
    <source>
        <strain evidence="3">UP504</strain>
    </source>
</reference>
<feature type="region of interest" description="Disordered" evidence="1">
    <location>
        <begin position="109"/>
        <end position="129"/>
    </location>
</feature>
<dbReference type="Gene3D" id="3.30.710.10">
    <property type="entry name" value="Potassium Channel Kv1.1, Chain A"/>
    <property type="match status" value="1"/>
</dbReference>
<feature type="compositionally biased region" description="Polar residues" evidence="1">
    <location>
        <begin position="457"/>
        <end position="474"/>
    </location>
</feature>
<feature type="region of interest" description="Disordered" evidence="1">
    <location>
        <begin position="1"/>
        <end position="55"/>
    </location>
</feature>
<dbReference type="PANTHER" id="PTHR24413">
    <property type="entry name" value="SPECKLE-TYPE POZ PROTEIN"/>
    <property type="match status" value="1"/>
</dbReference>
<accession>A0A9P6BAM0</accession>
<protein>
    <recommendedName>
        <fullName evidence="2">BTB domain-containing protein</fullName>
    </recommendedName>
</protein>
<evidence type="ECO:0000313" key="4">
    <source>
        <dbReference type="Proteomes" id="UP000886523"/>
    </source>
</evidence>
<feature type="compositionally biased region" description="Low complexity" evidence="1">
    <location>
        <begin position="33"/>
        <end position="49"/>
    </location>
</feature>
<evidence type="ECO:0000256" key="1">
    <source>
        <dbReference type="SAM" id="MobiDB-lite"/>
    </source>
</evidence>
<feature type="region of interest" description="Disordered" evidence="1">
    <location>
        <begin position="318"/>
        <end position="338"/>
    </location>
</feature>
<gene>
    <name evidence="3" type="ORF">BS47DRAFT_1335948</name>
</gene>
<name>A0A9P6BAM0_9AGAM</name>
<feature type="compositionally biased region" description="Polar residues" evidence="1">
    <location>
        <begin position="522"/>
        <end position="531"/>
    </location>
</feature>
<dbReference type="Proteomes" id="UP000886523">
    <property type="component" value="Unassembled WGS sequence"/>
</dbReference>
<feature type="domain" description="BTB" evidence="2">
    <location>
        <begin position="335"/>
        <end position="416"/>
    </location>
</feature>
<comment type="caution">
    <text evidence="3">The sequence shown here is derived from an EMBL/GenBank/DDBJ whole genome shotgun (WGS) entry which is preliminary data.</text>
</comment>
<dbReference type="EMBL" id="MU128912">
    <property type="protein sequence ID" value="KAF9520332.1"/>
    <property type="molecule type" value="Genomic_DNA"/>
</dbReference>
<dbReference type="PROSITE" id="PS50097">
    <property type="entry name" value="BTB"/>
    <property type="match status" value="1"/>
</dbReference>
<feature type="region of interest" description="Disordered" evidence="1">
    <location>
        <begin position="152"/>
        <end position="180"/>
    </location>
</feature>
<sequence>MASGRDSTAPAPQSQMSRPAWPWSPYSHGHNASTSSFPGVSSGSPSSGSGFIGQGNWVGSHISHAPVGTQSTGTSSEASVTRHWIFTAFEWTIEGISLLRDIIEHNISSETSGENTSERSGGGEEDDIHPALKEAPMLGDGRFLLEIARTQPPEPTEEHNPRTPTHLNSTTPKPFGSPSVAAGRTLSISITSLVESILHPGSESATLMAAIKSHETSVGERGARSEWVWEVWDQFTFRKNSEVWECPLPSLSILLENPRISASDSFVLCIQIHTPMGKHFPHHPSAYYVPRSLLEGIENSLDNSHTGDVRFICVERMPQSSSPPGSATGQSRSSSDPSFALRPQLVRKRILFGHSDILKTRSEYFNTMLTSLFAEGHQGLAPGERKVHDVVVEEADFVTMYWLLKWIYANWLLFKEEDDPRDAVTAMGAGWSANWLTAENHNEWDVTTLVPNGAGTADNSSVASNDSEVTTPGERTTGKARVSPSPSSARITAPGATSRRPSPHPSRGTSRPPDPPGFSPSVALSHQTSARTPARQPRPIRSTLHPTSDPHPHPTPAPPPASALLALLEDYIVEHWGEVSSSQEFDVCCQEIAAGDWVSFEGGATLAALFRRLHRPALAT</sequence>
<proteinExistence type="predicted"/>
<organism evidence="3 4">
    <name type="scientific">Hydnum rufescens UP504</name>
    <dbReference type="NCBI Taxonomy" id="1448309"/>
    <lineage>
        <taxon>Eukaryota</taxon>
        <taxon>Fungi</taxon>
        <taxon>Dikarya</taxon>
        <taxon>Basidiomycota</taxon>
        <taxon>Agaricomycotina</taxon>
        <taxon>Agaricomycetes</taxon>
        <taxon>Cantharellales</taxon>
        <taxon>Hydnaceae</taxon>
        <taxon>Hydnum</taxon>
    </lineage>
</organism>
<dbReference type="InterPro" id="IPR000210">
    <property type="entry name" value="BTB/POZ_dom"/>
</dbReference>
<feature type="compositionally biased region" description="Polar residues" evidence="1">
    <location>
        <begin position="109"/>
        <end position="119"/>
    </location>
</feature>